<evidence type="ECO:0000313" key="1">
    <source>
        <dbReference type="EMBL" id="KAF2087265.1"/>
    </source>
</evidence>
<dbReference type="Proteomes" id="UP000799776">
    <property type="component" value="Unassembled WGS sequence"/>
</dbReference>
<comment type="caution">
    <text evidence="1">The sequence shown here is derived from an EMBL/GenBank/DDBJ whole genome shotgun (WGS) entry which is preliminary data.</text>
</comment>
<keyword evidence="2" id="KW-1185">Reference proteome</keyword>
<accession>A0A9P4HSM9</accession>
<reference evidence="1" key="1">
    <citation type="journal article" date="2020" name="Stud. Mycol.">
        <title>101 Dothideomycetes genomes: a test case for predicting lifestyles and emergence of pathogens.</title>
        <authorList>
            <person name="Haridas S."/>
            <person name="Albert R."/>
            <person name="Binder M."/>
            <person name="Bloem J."/>
            <person name="Labutti K."/>
            <person name="Salamov A."/>
            <person name="Andreopoulos B."/>
            <person name="Baker S."/>
            <person name="Barry K."/>
            <person name="Bills G."/>
            <person name="Bluhm B."/>
            <person name="Cannon C."/>
            <person name="Castanera R."/>
            <person name="Culley D."/>
            <person name="Daum C."/>
            <person name="Ezra D."/>
            <person name="Gonzalez J."/>
            <person name="Henrissat B."/>
            <person name="Kuo A."/>
            <person name="Liang C."/>
            <person name="Lipzen A."/>
            <person name="Lutzoni F."/>
            <person name="Magnuson J."/>
            <person name="Mondo S."/>
            <person name="Nolan M."/>
            <person name="Ohm R."/>
            <person name="Pangilinan J."/>
            <person name="Park H.-J."/>
            <person name="Ramirez L."/>
            <person name="Alfaro M."/>
            <person name="Sun H."/>
            <person name="Tritt A."/>
            <person name="Yoshinaga Y."/>
            <person name="Zwiers L.-H."/>
            <person name="Turgeon B."/>
            <person name="Goodwin S."/>
            <person name="Spatafora J."/>
            <person name="Crous P."/>
            <person name="Grigoriev I."/>
        </authorList>
    </citation>
    <scope>NUCLEOTIDE SEQUENCE</scope>
    <source>
        <strain evidence="1">CBS 121410</strain>
    </source>
</reference>
<gene>
    <name evidence="1" type="ORF">K490DRAFT_56891</name>
</gene>
<evidence type="ECO:0000313" key="2">
    <source>
        <dbReference type="Proteomes" id="UP000799776"/>
    </source>
</evidence>
<dbReference type="EMBL" id="ML978720">
    <property type="protein sequence ID" value="KAF2087265.1"/>
    <property type="molecule type" value="Genomic_DNA"/>
</dbReference>
<organism evidence="1 2">
    <name type="scientific">Saccharata proteae CBS 121410</name>
    <dbReference type="NCBI Taxonomy" id="1314787"/>
    <lineage>
        <taxon>Eukaryota</taxon>
        <taxon>Fungi</taxon>
        <taxon>Dikarya</taxon>
        <taxon>Ascomycota</taxon>
        <taxon>Pezizomycotina</taxon>
        <taxon>Dothideomycetes</taxon>
        <taxon>Dothideomycetes incertae sedis</taxon>
        <taxon>Botryosphaeriales</taxon>
        <taxon>Saccharataceae</taxon>
        <taxon>Saccharata</taxon>
    </lineage>
</organism>
<dbReference type="AlphaFoldDB" id="A0A9P4HSM9"/>
<proteinExistence type="predicted"/>
<name>A0A9P4HSM9_9PEZI</name>
<sequence>MLAVAFPKTVLKRACPDFHWPNRMPISAKQPFLPTTLSGCTPRESLKSPRLVHTEEMERLTNLFFKWTNVLVRNWAKGKGPSVMAAAWRRKSVTVQCRYPSGKARIPSTSWQSKSFPAGRSYTRVLEGFSEGNIGRGDSTSPSISRTMRGATSLVQIAADIMAQP</sequence>
<protein>
    <submittedName>
        <fullName evidence="1">Uncharacterized protein</fullName>
    </submittedName>
</protein>